<comment type="similarity">
    <text evidence="2">Belongs to the histone deacetylase family. HD type 2 subfamily.</text>
</comment>
<evidence type="ECO:0000256" key="10">
    <source>
        <dbReference type="SAM" id="MobiDB-lite"/>
    </source>
</evidence>
<accession>A0A9N8E8U7</accession>
<reference evidence="12" key="1">
    <citation type="submission" date="2020-06" db="EMBL/GenBank/DDBJ databases">
        <authorList>
            <consortium name="Plant Systems Biology data submission"/>
        </authorList>
    </citation>
    <scope>NUCLEOTIDE SEQUENCE</scope>
    <source>
        <strain evidence="12">D6</strain>
    </source>
</reference>
<evidence type="ECO:0000313" key="12">
    <source>
        <dbReference type="EMBL" id="CAB9514771.1"/>
    </source>
</evidence>
<dbReference type="PRINTS" id="PR01270">
    <property type="entry name" value="HDASUPER"/>
</dbReference>
<dbReference type="Proteomes" id="UP001153069">
    <property type="component" value="Unassembled WGS sequence"/>
</dbReference>
<keyword evidence="4" id="KW-0678">Repressor</keyword>
<gene>
    <name evidence="12" type="ORF">SEMRO_673_G185230.1</name>
</gene>
<keyword evidence="6" id="KW-0156">Chromatin regulator</keyword>
<name>A0A9N8E8U7_9STRA</name>
<dbReference type="GO" id="GO:0040029">
    <property type="term" value="P:epigenetic regulation of gene expression"/>
    <property type="evidence" value="ECO:0007669"/>
    <property type="project" value="TreeGrafter"/>
</dbReference>
<dbReference type="Pfam" id="PF00850">
    <property type="entry name" value="Hist_deacetyl"/>
    <property type="match status" value="1"/>
</dbReference>
<dbReference type="OrthoDB" id="45538at2759"/>
<dbReference type="GO" id="GO:0000118">
    <property type="term" value="C:histone deacetylase complex"/>
    <property type="evidence" value="ECO:0007669"/>
    <property type="project" value="TreeGrafter"/>
</dbReference>
<evidence type="ECO:0000256" key="8">
    <source>
        <dbReference type="ARBA" id="ARBA00023163"/>
    </source>
</evidence>
<organism evidence="12 13">
    <name type="scientific">Seminavis robusta</name>
    <dbReference type="NCBI Taxonomy" id="568900"/>
    <lineage>
        <taxon>Eukaryota</taxon>
        <taxon>Sar</taxon>
        <taxon>Stramenopiles</taxon>
        <taxon>Ochrophyta</taxon>
        <taxon>Bacillariophyta</taxon>
        <taxon>Bacillariophyceae</taxon>
        <taxon>Bacillariophycidae</taxon>
        <taxon>Naviculales</taxon>
        <taxon>Naviculaceae</taxon>
        <taxon>Seminavis</taxon>
    </lineage>
</organism>
<dbReference type="InterPro" id="IPR023696">
    <property type="entry name" value="Ureohydrolase_dom_sf"/>
</dbReference>
<evidence type="ECO:0000256" key="4">
    <source>
        <dbReference type="ARBA" id="ARBA00022491"/>
    </source>
</evidence>
<evidence type="ECO:0000256" key="6">
    <source>
        <dbReference type="ARBA" id="ARBA00022853"/>
    </source>
</evidence>
<dbReference type="GO" id="GO:0141221">
    <property type="term" value="F:histone deacetylase activity, hydrolytic mechanism"/>
    <property type="evidence" value="ECO:0007669"/>
    <property type="project" value="UniProtKB-EC"/>
</dbReference>
<keyword evidence="13" id="KW-1185">Reference proteome</keyword>
<evidence type="ECO:0000313" key="13">
    <source>
        <dbReference type="Proteomes" id="UP001153069"/>
    </source>
</evidence>
<evidence type="ECO:0000256" key="9">
    <source>
        <dbReference type="ARBA" id="ARBA00023242"/>
    </source>
</evidence>
<evidence type="ECO:0000256" key="7">
    <source>
        <dbReference type="ARBA" id="ARBA00023015"/>
    </source>
</evidence>
<keyword evidence="5" id="KW-0378">Hydrolase</keyword>
<dbReference type="EMBL" id="CAICTM010000672">
    <property type="protein sequence ID" value="CAB9514771.1"/>
    <property type="molecule type" value="Genomic_DNA"/>
</dbReference>
<feature type="compositionally biased region" description="Low complexity" evidence="10">
    <location>
        <begin position="387"/>
        <end position="404"/>
    </location>
</feature>
<evidence type="ECO:0000256" key="5">
    <source>
        <dbReference type="ARBA" id="ARBA00022801"/>
    </source>
</evidence>
<dbReference type="AlphaFoldDB" id="A0A9N8E8U7"/>
<dbReference type="InterPro" id="IPR023801">
    <property type="entry name" value="His_deacetylse_dom"/>
</dbReference>
<sequence>MPTQAYLLFDERMALHRPIPDPEDPDYYPFENPDRIFKVYGRLLDLERRLARDVSDDVLQNELVPRFVEFPCKPVERETVELVHSREHYDWLFHTAFMSDGRLRQLTDPDDLYICQSTFLASSLACGGVVECVNKVTSEDTTLDNNSSERKITRAIALVRPPGHHAEENEAMGFCFFNNIAVAAKHAISTGRAKRVFILDWDIHHGNGIQNLTYDDPNIFYLSIHRTSFMADGGPNKKYKEEWFYPGTGRPTEVGEGSGTGANLNLVWTRSGMGNEEYATAFGELVLPVLSSFQPDLILVACGLDAAKGDLLGDCGLSPDMYYIMTKSLLDQAGADIPLVAVLEGGYNINVSAECMENVALAILDEPCHNGKYYDLSRYWKTTGTLSSSAGGNDSDASHGSLSARKQRRKKRQSKASKRKTETATNCIRESALALEEAERANADKLYPIVPGTPSYHCVHGTGPMKKRKQEDDLPFEYLVI</sequence>
<protein>
    <recommendedName>
        <fullName evidence="3">histone deacetylase</fullName>
        <ecNumber evidence="3">3.5.1.98</ecNumber>
    </recommendedName>
</protein>
<feature type="compositionally biased region" description="Basic residues" evidence="10">
    <location>
        <begin position="405"/>
        <end position="418"/>
    </location>
</feature>
<feature type="region of interest" description="Disordered" evidence="10">
    <location>
        <begin position="386"/>
        <end position="424"/>
    </location>
</feature>
<dbReference type="CDD" id="cd09992">
    <property type="entry name" value="HDAC_classII"/>
    <property type="match status" value="1"/>
</dbReference>
<proteinExistence type="inferred from homology"/>
<evidence type="ECO:0000259" key="11">
    <source>
        <dbReference type="Pfam" id="PF00850"/>
    </source>
</evidence>
<comment type="caution">
    <text evidence="12">The sequence shown here is derived from an EMBL/GenBank/DDBJ whole genome shotgun (WGS) entry which is preliminary data.</text>
</comment>
<dbReference type="PANTHER" id="PTHR10625:SF5">
    <property type="entry name" value="HISTONE DEACETYLASE"/>
    <property type="match status" value="1"/>
</dbReference>
<dbReference type="Gene3D" id="3.40.800.20">
    <property type="entry name" value="Histone deacetylase domain"/>
    <property type="match status" value="1"/>
</dbReference>
<dbReference type="InterPro" id="IPR000286">
    <property type="entry name" value="HDACs"/>
</dbReference>
<comment type="subcellular location">
    <subcellularLocation>
        <location evidence="1">Nucleus</location>
    </subcellularLocation>
</comment>
<keyword evidence="7" id="KW-0805">Transcription regulation</keyword>
<dbReference type="EC" id="3.5.1.98" evidence="3"/>
<dbReference type="SUPFAM" id="SSF52768">
    <property type="entry name" value="Arginase/deacetylase"/>
    <property type="match status" value="1"/>
</dbReference>
<dbReference type="InterPro" id="IPR037138">
    <property type="entry name" value="His_deacetylse_dom_sf"/>
</dbReference>
<feature type="domain" description="Histone deacetylase" evidence="11">
    <location>
        <begin position="57"/>
        <end position="360"/>
    </location>
</feature>
<evidence type="ECO:0000256" key="2">
    <source>
        <dbReference type="ARBA" id="ARBA00007738"/>
    </source>
</evidence>
<keyword evidence="9" id="KW-0539">Nucleus</keyword>
<evidence type="ECO:0000256" key="3">
    <source>
        <dbReference type="ARBA" id="ARBA00012111"/>
    </source>
</evidence>
<keyword evidence="8" id="KW-0804">Transcription</keyword>
<dbReference type="PANTHER" id="PTHR10625">
    <property type="entry name" value="HISTONE DEACETYLASE HDAC1-RELATED"/>
    <property type="match status" value="1"/>
</dbReference>
<evidence type="ECO:0000256" key="1">
    <source>
        <dbReference type="ARBA" id="ARBA00004123"/>
    </source>
</evidence>